<accession>A0AAI8Z889</accession>
<evidence type="ECO:0000313" key="2">
    <source>
        <dbReference type="EMBL" id="CAK4034545.1"/>
    </source>
</evidence>
<feature type="binding site" evidence="1">
    <location>
        <position position="157"/>
    </location>
    <ligand>
        <name>S-adenosyl-L-methionine</name>
        <dbReference type="ChEBI" id="CHEBI:59789"/>
    </ligand>
</feature>
<dbReference type="Pfam" id="PF10294">
    <property type="entry name" value="Methyltransf_16"/>
    <property type="match status" value="1"/>
</dbReference>
<keyword evidence="1" id="KW-0808">Transferase</keyword>
<dbReference type="HAMAP" id="MF_03198">
    <property type="entry name" value="Methyltr_EFM6"/>
    <property type="match status" value="1"/>
</dbReference>
<evidence type="ECO:0000256" key="1">
    <source>
        <dbReference type="HAMAP-Rule" id="MF_03198"/>
    </source>
</evidence>
<keyword evidence="3" id="KW-1185">Reference proteome</keyword>
<dbReference type="PANTHER" id="PTHR14614">
    <property type="entry name" value="HEPATOCELLULAR CARCINOMA-ASSOCIATED ANTIGEN"/>
    <property type="match status" value="1"/>
</dbReference>
<dbReference type="InterPro" id="IPR029063">
    <property type="entry name" value="SAM-dependent_MTases_sf"/>
</dbReference>
<gene>
    <name evidence="1" type="primary">EFM6</name>
    <name evidence="2" type="ORF">LECACI_7A009703</name>
</gene>
<organism evidence="2 3">
    <name type="scientific">Lecanosticta acicola</name>
    <dbReference type="NCBI Taxonomy" id="111012"/>
    <lineage>
        <taxon>Eukaryota</taxon>
        <taxon>Fungi</taxon>
        <taxon>Dikarya</taxon>
        <taxon>Ascomycota</taxon>
        <taxon>Pezizomycotina</taxon>
        <taxon>Dothideomycetes</taxon>
        <taxon>Dothideomycetidae</taxon>
        <taxon>Mycosphaerellales</taxon>
        <taxon>Mycosphaerellaceae</taxon>
        <taxon>Lecanosticta</taxon>
    </lineage>
</organism>
<dbReference type="EC" id="2.1.1.-" evidence="1"/>
<keyword evidence="1" id="KW-0489">Methyltransferase</keyword>
<comment type="similarity">
    <text evidence="1">Belongs to the class I-like SAM-binding methyltransferase superfamily. METTL21 family. EFM6 subfamily.</text>
</comment>
<protein>
    <recommendedName>
        <fullName evidence="1">Protein-lysine N-methyltransferase EFM6</fullName>
        <ecNumber evidence="1">2.1.1.-</ecNumber>
    </recommendedName>
    <alternativeName>
        <fullName evidence="1">Elongation factor methyltransferase 6</fullName>
    </alternativeName>
</protein>
<reference evidence="2" key="1">
    <citation type="submission" date="2023-11" db="EMBL/GenBank/DDBJ databases">
        <authorList>
            <person name="Alioto T."/>
            <person name="Alioto T."/>
            <person name="Gomez Garrido J."/>
        </authorList>
    </citation>
    <scope>NUCLEOTIDE SEQUENCE</scope>
</reference>
<dbReference type="PANTHER" id="PTHR14614:SF152">
    <property type="entry name" value="PROTEIN-LYSINE N-METHYLTRANSFERASE EFM6"/>
    <property type="match status" value="1"/>
</dbReference>
<dbReference type="InterPro" id="IPR019410">
    <property type="entry name" value="Methyltransf_16"/>
</dbReference>
<dbReference type="GO" id="GO:0016279">
    <property type="term" value="F:protein-lysine N-methyltransferase activity"/>
    <property type="evidence" value="ECO:0007669"/>
    <property type="project" value="UniProtKB-UniRule"/>
</dbReference>
<dbReference type="EMBL" id="CAVMBE010000122">
    <property type="protein sequence ID" value="CAK4034545.1"/>
    <property type="molecule type" value="Genomic_DNA"/>
</dbReference>
<dbReference type="AlphaFoldDB" id="A0AAI8Z889"/>
<comment type="subcellular location">
    <subcellularLocation>
        <location evidence="1">Cytoplasm</location>
    </subcellularLocation>
</comment>
<dbReference type="SUPFAM" id="SSF53335">
    <property type="entry name" value="S-adenosyl-L-methionine-dependent methyltransferases"/>
    <property type="match status" value="1"/>
</dbReference>
<dbReference type="Proteomes" id="UP001296104">
    <property type="component" value="Unassembled WGS sequence"/>
</dbReference>
<feature type="binding site" evidence="1">
    <location>
        <begin position="88"/>
        <end position="90"/>
    </location>
    <ligand>
        <name>S-adenosyl-L-methionine</name>
        <dbReference type="ChEBI" id="CHEBI:59789"/>
    </ligand>
</feature>
<name>A0AAI8Z889_9PEZI</name>
<proteinExistence type="inferred from homology"/>
<comment type="function">
    <text evidence="1">S-adenosyl-L-methionine-dependent protein-lysine N-methyltransferase that methylates elongation factor 1-alpha.</text>
</comment>
<dbReference type="InterPro" id="IPR033684">
    <property type="entry name" value="EFM6"/>
</dbReference>
<evidence type="ECO:0000313" key="3">
    <source>
        <dbReference type="Proteomes" id="UP001296104"/>
    </source>
</evidence>
<keyword evidence="1" id="KW-0949">S-adenosyl-L-methionine</keyword>
<dbReference type="Gene3D" id="3.40.50.150">
    <property type="entry name" value="Vaccinia Virus protein VP39"/>
    <property type="match status" value="1"/>
</dbReference>
<feature type="binding site" evidence="1">
    <location>
        <position position="61"/>
    </location>
    <ligand>
        <name>S-adenosyl-L-methionine</name>
        <dbReference type="ChEBI" id="CHEBI:59789"/>
    </ligand>
</feature>
<dbReference type="GO" id="GO:0005829">
    <property type="term" value="C:cytosol"/>
    <property type="evidence" value="ECO:0007669"/>
    <property type="project" value="TreeGrafter"/>
</dbReference>
<dbReference type="GO" id="GO:0032259">
    <property type="term" value="P:methylation"/>
    <property type="evidence" value="ECO:0007669"/>
    <property type="project" value="UniProtKB-KW"/>
</dbReference>
<comment type="caution">
    <text evidence="2">The sequence shown here is derived from an EMBL/GenBank/DDBJ whole genome shotgun (WGS) entry which is preliminary data.</text>
</comment>
<feature type="binding site" evidence="1">
    <location>
        <position position="111"/>
    </location>
    <ligand>
        <name>S-adenosyl-L-methionine</name>
        <dbReference type="ChEBI" id="CHEBI:59789"/>
    </ligand>
</feature>
<feature type="binding site" evidence="1">
    <location>
        <position position="139"/>
    </location>
    <ligand>
        <name>S-adenosyl-L-methionine</name>
        <dbReference type="ChEBI" id="CHEBI:59789"/>
    </ligand>
</feature>
<keyword evidence="1" id="KW-0963">Cytoplasm</keyword>
<sequence>MPSSDPSSSSSSPDAWDISEDLVSAPSYKAAATNTLHLDGLLTPPLVVHEDLTHGNGGQLWPAGMILAKYLLRKRRDELQDATIVELGSGGGLVGLAIGVGCIPKLVHITDQQPMLDLMQRNIALNGLEDRVKASVYDWGNERPEAIPHSPDMVLAADCVYFEPAFPLLHQTLQHLIGPETVCYFCFKRRRRADMHFLKSIRKTFVVEEVTDDPDRESYARENIYLLTIRQKPQR</sequence>